<evidence type="ECO:0000256" key="9">
    <source>
        <dbReference type="ARBA" id="ARBA00023136"/>
    </source>
</evidence>
<dbReference type="CDD" id="cd03257">
    <property type="entry name" value="ABC_NikE_OppD_transporters"/>
    <property type="match status" value="1"/>
</dbReference>
<dbReference type="Proteomes" id="UP000242972">
    <property type="component" value="Unassembled WGS sequence"/>
</dbReference>
<dbReference type="GO" id="GO:0015833">
    <property type="term" value="P:peptide transport"/>
    <property type="evidence" value="ECO:0007669"/>
    <property type="project" value="InterPro"/>
</dbReference>
<keyword evidence="6" id="KW-0547">Nucleotide-binding</keyword>
<reference evidence="11 12" key="1">
    <citation type="journal article" date="2014" name="BMC Genomics">
        <title>Comparison of environmental and isolate Sulfobacillus genomes reveals diverse carbon, sulfur, nitrogen, and hydrogen metabolisms.</title>
        <authorList>
            <person name="Justice N.B."/>
            <person name="Norman A."/>
            <person name="Brown C.T."/>
            <person name="Singh A."/>
            <person name="Thomas B.C."/>
            <person name="Banfield J.F."/>
        </authorList>
    </citation>
    <scope>NUCLEOTIDE SEQUENCE [LARGE SCALE GENOMIC DNA]</scope>
    <source>
        <strain evidence="11">AMDSBA4</strain>
    </source>
</reference>
<organism evidence="11 12">
    <name type="scientific">Sulfobacillus benefaciens</name>
    <dbReference type="NCBI Taxonomy" id="453960"/>
    <lineage>
        <taxon>Bacteria</taxon>
        <taxon>Bacillati</taxon>
        <taxon>Bacillota</taxon>
        <taxon>Clostridia</taxon>
        <taxon>Eubacteriales</taxon>
        <taxon>Clostridiales Family XVII. Incertae Sedis</taxon>
        <taxon>Sulfobacillus</taxon>
    </lineage>
</organism>
<feature type="domain" description="ABC transporter" evidence="10">
    <location>
        <begin position="7"/>
        <end position="254"/>
    </location>
</feature>
<dbReference type="PANTHER" id="PTHR43297:SF14">
    <property type="entry name" value="ATPASE AAA-TYPE CORE DOMAIN-CONTAINING PROTEIN"/>
    <property type="match status" value="1"/>
</dbReference>
<dbReference type="Pfam" id="PF00005">
    <property type="entry name" value="ABC_tran"/>
    <property type="match status" value="1"/>
</dbReference>
<keyword evidence="5" id="KW-0997">Cell inner membrane</keyword>
<dbReference type="InterPro" id="IPR003593">
    <property type="entry name" value="AAA+_ATPase"/>
</dbReference>
<evidence type="ECO:0000313" key="12">
    <source>
        <dbReference type="Proteomes" id="UP000242972"/>
    </source>
</evidence>
<keyword evidence="9" id="KW-0472">Membrane</keyword>
<dbReference type="GO" id="GO:0005886">
    <property type="term" value="C:plasma membrane"/>
    <property type="evidence" value="ECO:0007669"/>
    <property type="project" value="UniProtKB-SubCell"/>
</dbReference>
<dbReference type="PROSITE" id="PS00211">
    <property type="entry name" value="ABC_TRANSPORTER_1"/>
    <property type="match status" value="1"/>
</dbReference>
<dbReference type="NCBIfam" id="TIGR01727">
    <property type="entry name" value="oligo_HPY"/>
    <property type="match status" value="1"/>
</dbReference>
<sequence length="329" mass="36500">MTEEAILSLENVSVEYDSGPEPVTVVRNVSLDVYPEEILGLIGESGSGKSTLAYTAMRLLKNASMTTGTVRIAGRDIYAMKHEELRQFRWAQVSMAFQTAMNALNPVMTVGEQILDTLNSHQTMTRGEAAQRAQELLHLVRLSSDTFERYPHELSGGMRQRVVIAISIALNPQLVIMDEPTTGLDVVVQRTILDEIVEIQRRHHFAILFISHDFQLVSTLAHRVAIMYAGKIVEVSRASSLHDADELHHPYTQGLIRAVPRLTDDEATAIGIPGNPPDPRDFPKGCAYADRCPLVQTMCRNTLPELEQVGSSLIACHVVQQQEAKTHGR</sequence>
<dbReference type="SMART" id="SM00382">
    <property type="entry name" value="AAA"/>
    <property type="match status" value="1"/>
</dbReference>
<keyword evidence="8" id="KW-1278">Translocase</keyword>
<comment type="similarity">
    <text evidence="2">Belongs to the ABC transporter superfamily.</text>
</comment>
<dbReference type="AlphaFoldDB" id="A0A2T2XH09"/>
<dbReference type="InterPro" id="IPR050388">
    <property type="entry name" value="ABC_Ni/Peptide_Import"/>
</dbReference>
<dbReference type="GO" id="GO:0005524">
    <property type="term" value="F:ATP binding"/>
    <property type="evidence" value="ECO:0007669"/>
    <property type="project" value="UniProtKB-KW"/>
</dbReference>
<proteinExistence type="inferred from homology"/>
<keyword evidence="7 11" id="KW-0067">ATP-binding</keyword>
<dbReference type="InterPro" id="IPR017871">
    <property type="entry name" value="ABC_transporter-like_CS"/>
</dbReference>
<dbReference type="PANTHER" id="PTHR43297">
    <property type="entry name" value="OLIGOPEPTIDE TRANSPORT ATP-BINDING PROTEIN APPD"/>
    <property type="match status" value="1"/>
</dbReference>
<evidence type="ECO:0000256" key="5">
    <source>
        <dbReference type="ARBA" id="ARBA00022519"/>
    </source>
</evidence>
<evidence type="ECO:0000256" key="8">
    <source>
        <dbReference type="ARBA" id="ARBA00022967"/>
    </source>
</evidence>
<evidence type="ECO:0000313" key="11">
    <source>
        <dbReference type="EMBL" id="PSR33779.1"/>
    </source>
</evidence>
<evidence type="ECO:0000256" key="1">
    <source>
        <dbReference type="ARBA" id="ARBA00004202"/>
    </source>
</evidence>
<keyword evidence="4" id="KW-1003">Cell membrane</keyword>
<dbReference type="InterPro" id="IPR027417">
    <property type="entry name" value="P-loop_NTPase"/>
</dbReference>
<comment type="caution">
    <text evidence="11">The sequence shown here is derived from an EMBL/GenBank/DDBJ whole genome shotgun (WGS) entry which is preliminary data.</text>
</comment>
<name>A0A2T2XH09_9FIRM</name>
<evidence type="ECO:0000256" key="3">
    <source>
        <dbReference type="ARBA" id="ARBA00022448"/>
    </source>
</evidence>
<evidence type="ECO:0000256" key="7">
    <source>
        <dbReference type="ARBA" id="ARBA00022840"/>
    </source>
</evidence>
<evidence type="ECO:0000256" key="6">
    <source>
        <dbReference type="ARBA" id="ARBA00022741"/>
    </source>
</evidence>
<dbReference type="InterPro" id="IPR003439">
    <property type="entry name" value="ABC_transporter-like_ATP-bd"/>
</dbReference>
<accession>A0A2T2XH09</accession>
<dbReference type="Pfam" id="PF08352">
    <property type="entry name" value="oligo_HPY"/>
    <property type="match status" value="1"/>
</dbReference>
<dbReference type="PROSITE" id="PS50893">
    <property type="entry name" value="ABC_TRANSPORTER_2"/>
    <property type="match status" value="1"/>
</dbReference>
<protein>
    <submittedName>
        <fullName evidence="11">Dipeptide/oligopeptide/nickel ABC transporter ATP-binding protein</fullName>
    </submittedName>
</protein>
<dbReference type="EMBL" id="PXYW01000016">
    <property type="protein sequence ID" value="PSR33779.1"/>
    <property type="molecule type" value="Genomic_DNA"/>
</dbReference>
<evidence type="ECO:0000256" key="2">
    <source>
        <dbReference type="ARBA" id="ARBA00005417"/>
    </source>
</evidence>
<keyword evidence="3" id="KW-0813">Transport</keyword>
<comment type="subcellular location">
    <subcellularLocation>
        <location evidence="1">Cell membrane</location>
        <topology evidence="1">Peripheral membrane protein</topology>
    </subcellularLocation>
</comment>
<gene>
    <name evidence="11" type="ORF">C7B46_07995</name>
</gene>
<dbReference type="InterPro" id="IPR013563">
    <property type="entry name" value="Oligopep_ABC_C"/>
</dbReference>
<evidence type="ECO:0000259" key="10">
    <source>
        <dbReference type="PROSITE" id="PS50893"/>
    </source>
</evidence>
<dbReference type="FunFam" id="3.40.50.300:FF:000016">
    <property type="entry name" value="Oligopeptide ABC transporter ATP-binding component"/>
    <property type="match status" value="1"/>
</dbReference>
<dbReference type="GO" id="GO:0016887">
    <property type="term" value="F:ATP hydrolysis activity"/>
    <property type="evidence" value="ECO:0007669"/>
    <property type="project" value="InterPro"/>
</dbReference>
<evidence type="ECO:0000256" key="4">
    <source>
        <dbReference type="ARBA" id="ARBA00022475"/>
    </source>
</evidence>
<dbReference type="Gene3D" id="3.40.50.300">
    <property type="entry name" value="P-loop containing nucleotide triphosphate hydrolases"/>
    <property type="match status" value="1"/>
</dbReference>
<dbReference type="SUPFAM" id="SSF52540">
    <property type="entry name" value="P-loop containing nucleoside triphosphate hydrolases"/>
    <property type="match status" value="1"/>
</dbReference>